<dbReference type="Pfam" id="PF20454">
    <property type="entry name" value="GpA_nuclease"/>
    <property type="match status" value="1"/>
</dbReference>
<dbReference type="Pfam" id="PF05876">
    <property type="entry name" value="GpA_ATPase"/>
    <property type="match status" value="1"/>
</dbReference>
<dbReference type="InterPro" id="IPR008866">
    <property type="entry name" value="Phage_lambda_GpA-like"/>
</dbReference>
<dbReference type="GO" id="GO:0004519">
    <property type="term" value="F:endonuclease activity"/>
    <property type="evidence" value="ECO:0007669"/>
    <property type="project" value="InterPro"/>
</dbReference>
<dbReference type="Proteomes" id="UP000236742">
    <property type="component" value="Unassembled WGS sequence"/>
</dbReference>
<accession>A0A1H5Z4X1</accession>
<name>A0A1H5Z4X1_9RHOB</name>
<dbReference type="GO" id="GO:0016887">
    <property type="term" value="F:ATP hydrolysis activity"/>
    <property type="evidence" value="ECO:0007669"/>
    <property type="project" value="InterPro"/>
</dbReference>
<evidence type="ECO:0000256" key="1">
    <source>
        <dbReference type="SAM" id="MobiDB-lite"/>
    </source>
</evidence>
<evidence type="ECO:0000259" key="3">
    <source>
        <dbReference type="Pfam" id="PF20454"/>
    </source>
</evidence>
<organism evidence="4 5">
    <name type="scientific">Jhaorihella thermophila</name>
    <dbReference type="NCBI Taxonomy" id="488547"/>
    <lineage>
        <taxon>Bacteria</taxon>
        <taxon>Pseudomonadati</taxon>
        <taxon>Pseudomonadota</taxon>
        <taxon>Alphaproteobacteria</taxon>
        <taxon>Rhodobacterales</taxon>
        <taxon>Paracoccaceae</taxon>
        <taxon>Jhaorihella</taxon>
    </lineage>
</organism>
<feature type="domain" description="Phage terminase large subunit GpA ATPase" evidence="2">
    <location>
        <begin position="45"/>
        <end position="286"/>
    </location>
</feature>
<dbReference type="EMBL" id="FNVD01000029">
    <property type="protein sequence ID" value="SEG31312.1"/>
    <property type="molecule type" value="Genomic_DNA"/>
</dbReference>
<dbReference type="InterPro" id="IPR046454">
    <property type="entry name" value="GpA_endonuclease"/>
</dbReference>
<dbReference type="OrthoDB" id="5181253at2"/>
<dbReference type="InterPro" id="IPR046453">
    <property type="entry name" value="GpA_ATPase"/>
</dbReference>
<proteinExistence type="inferred from homology"/>
<dbReference type="HAMAP" id="MF_04144">
    <property type="entry name" value="TERL_LAMBDA"/>
    <property type="match status" value="1"/>
</dbReference>
<dbReference type="PANTHER" id="PTHR34413:SF2">
    <property type="entry name" value="PROPHAGE TAIL FIBER ASSEMBLY PROTEIN HOMOLOG TFAE-RELATED"/>
    <property type="match status" value="1"/>
</dbReference>
<evidence type="ECO:0000313" key="5">
    <source>
        <dbReference type="Proteomes" id="UP000236742"/>
    </source>
</evidence>
<dbReference type="PANTHER" id="PTHR34413">
    <property type="entry name" value="PROPHAGE TAIL FIBER ASSEMBLY PROTEIN HOMOLOG TFAE-RELATED-RELATED"/>
    <property type="match status" value="1"/>
</dbReference>
<gene>
    <name evidence="4" type="ORF">SAMN05421751_1296</name>
</gene>
<sequence>MSCAEPFAGAAALARAWSAGLAPDPALSVSDWADAHRVLSSRAASEAGPYRTARTPYMRAIMDALGPHHPAKRVVFMKSAQVGATEAGNNWLGYCIHMAPGPILAVQPTVDLAKRLSQQRIDPLIEESPVLRERVAPSRSRDAGNTVLAKRFPGGQMILTGANSAVGLRSMPARWVFLDEVDAYPGDVDGEGDPIALAEARTASFGHRAKLFLVSTPTIKGASRIEREWELTDQNRYHVPCPHCGGLQWLRFERLRWEKGRPETAVHMCEHCEAAIEERHKPQMMAEENGARWLPTAAPDMVERARALGIVGFHISGLYSPLGWRSWADIARIWEEAQGNDAALKTAKNTVLGETWAERGEAPDWQRLYERREDWPLGTVPKGALVLTAGADVQRDRIEVDVWGWGRRLESWLVDHVVIEGDTGGAEVWQELTRFLDATWPHESGARMRLARLAIDAGDGLTTGAVYAWVRSVSPGPAMAVKGVPGFDRAAPVDGPSHAEVTENGRRLRRGVRFWKVAGAVFKGELYRFLRQPVPTDEELAQGKGWPPGFVHLPRGVTAEWLRQLTAEQLVTVRTRTGFAKLEWQQIRERNEALDARVYARAAAWLIGIDRWDEARWADLEAQLVEAGAQEAQLAGDPSRRGKPAGRRPTGWFGYGRREWFR</sequence>
<dbReference type="AlphaFoldDB" id="A0A1H5Z4X1"/>
<feature type="region of interest" description="Disordered" evidence="1">
    <location>
        <begin position="631"/>
        <end position="650"/>
    </location>
</feature>
<feature type="domain" description="Terminase large subunit GpA endonuclease" evidence="3">
    <location>
        <begin position="310"/>
        <end position="614"/>
    </location>
</feature>
<dbReference type="InterPro" id="IPR027417">
    <property type="entry name" value="P-loop_NTPase"/>
</dbReference>
<evidence type="ECO:0000259" key="2">
    <source>
        <dbReference type="Pfam" id="PF05876"/>
    </source>
</evidence>
<evidence type="ECO:0000313" key="4">
    <source>
        <dbReference type="EMBL" id="SEG31312.1"/>
    </source>
</evidence>
<protein>
    <submittedName>
        <fullName evidence="4">Phage terminase, large subunit GpA</fullName>
    </submittedName>
</protein>
<dbReference type="Gene3D" id="3.40.50.300">
    <property type="entry name" value="P-loop containing nucleotide triphosphate hydrolases"/>
    <property type="match status" value="1"/>
</dbReference>
<dbReference type="GO" id="GO:0005524">
    <property type="term" value="F:ATP binding"/>
    <property type="evidence" value="ECO:0007669"/>
    <property type="project" value="InterPro"/>
</dbReference>
<keyword evidence="5" id="KW-1185">Reference proteome</keyword>
<reference evidence="4 5" key="1">
    <citation type="submission" date="2016-10" db="EMBL/GenBank/DDBJ databases">
        <authorList>
            <person name="de Groot N.N."/>
        </authorList>
    </citation>
    <scope>NUCLEOTIDE SEQUENCE [LARGE SCALE GENOMIC DNA]</scope>
    <source>
        <strain evidence="4 5">DSM 23413</strain>
    </source>
</reference>
<dbReference type="RefSeq" id="WP_104009317.1">
    <property type="nucleotide sequence ID" value="NZ_FNVD01000029.1"/>
</dbReference>
<dbReference type="InterPro" id="IPR051220">
    <property type="entry name" value="TFA_Chaperone"/>
</dbReference>